<evidence type="ECO:0000313" key="1">
    <source>
        <dbReference type="EMBL" id="GFU21448.1"/>
    </source>
</evidence>
<comment type="caution">
    <text evidence="1">The sequence shown here is derived from an EMBL/GenBank/DDBJ whole genome shotgun (WGS) entry which is preliminary data.</text>
</comment>
<dbReference type="Proteomes" id="UP000887013">
    <property type="component" value="Unassembled WGS sequence"/>
</dbReference>
<keyword evidence="2" id="KW-1185">Reference proteome</keyword>
<proteinExistence type="predicted"/>
<evidence type="ECO:0000313" key="2">
    <source>
        <dbReference type="Proteomes" id="UP000887013"/>
    </source>
</evidence>
<name>A0A8X6UHQ9_NEPPI</name>
<dbReference type="AlphaFoldDB" id="A0A8X6UHQ9"/>
<dbReference type="EMBL" id="BMAW01031503">
    <property type="protein sequence ID" value="GFU21448.1"/>
    <property type="molecule type" value="Genomic_DNA"/>
</dbReference>
<gene>
    <name evidence="1" type="primary">NCL1_59947</name>
    <name evidence="1" type="ORF">NPIL_475531</name>
</gene>
<sequence>MSTLPSNPTLLQWRPVCPVYPNPEIGVCSSFRVLPEIFFSGKENVLEFLDSIDNQVCSFEIPTNLACAYLKGHLTGKARDWFEVIGSSYVTGTATDFAQLKQALTNSFPVVRNRSELEAEFYSSHQVRSQAPSDFIYKLLKIQKIFNFEGTEEKLLNHIIMRLSPHVMDYVEVRNPTTKAQLVQLVEKSGRAENYVYGVCTSTYIGFLKVAGADLILQWPYHISHMHGLLFSRQAIRGDSLFSPFSPPEQSRWENRRPPNLFITFFSTAENDYLRKKN</sequence>
<organism evidence="1 2">
    <name type="scientific">Nephila pilipes</name>
    <name type="common">Giant wood spider</name>
    <name type="synonym">Nephila maculata</name>
    <dbReference type="NCBI Taxonomy" id="299642"/>
    <lineage>
        <taxon>Eukaryota</taxon>
        <taxon>Metazoa</taxon>
        <taxon>Ecdysozoa</taxon>
        <taxon>Arthropoda</taxon>
        <taxon>Chelicerata</taxon>
        <taxon>Arachnida</taxon>
        <taxon>Araneae</taxon>
        <taxon>Araneomorphae</taxon>
        <taxon>Entelegynae</taxon>
        <taxon>Araneoidea</taxon>
        <taxon>Nephilidae</taxon>
        <taxon>Nephila</taxon>
    </lineage>
</organism>
<reference evidence="1" key="1">
    <citation type="submission" date="2020-08" db="EMBL/GenBank/DDBJ databases">
        <title>Multicomponent nature underlies the extraordinary mechanical properties of spider dragline silk.</title>
        <authorList>
            <person name="Kono N."/>
            <person name="Nakamura H."/>
            <person name="Mori M."/>
            <person name="Yoshida Y."/>
            <person name="Ohtoshi R."/>
            <person name="Malay A.D."/>
            <person name="Moran D.A.P."/>
            <person name="Tomita M."/>
            <person name="Numata K."/>
            <person name="Arakawa K."/>
        </authorList>
    </citation>
    <scope>NUCLEOTIDE SEQUENCE</scope>
</reference>
<accession>A0A8X6UHQ9</accession>
<protein>
    <submittedName>
        <fullName evidence="1">Uncharacterized protein</fullName>
    </submittedName>
</protein>